<gene>
    <name evidence="1" type="ORF">JJW18_00560</name>
    <name evidence="2" type="ORF">JJW19_17520</name>
</gene>
<protein>
    <submittedName>
        <fullName evidence="1">Uncharacterized protein</fullName>
    </submittedName>
</protein>
<dbReference type="Proteomes" id="UP000749453">
    <property type="component" value="Unassembled WGS sequence"/>
</dbReference>
<evidence type="ECO:0000313" key="2">
    <source>
        <dbReference type="EMBL" id="MBM9939936.1"/>
    </source>
</evidence>
<proteinExistence type="predicted"/>
<dbReference type="Proteomes" id="UP000784064">
    <property type="component" value="Unassembled WGS sequence"/>
</dbReference>
<dbReference type="AlphaFoldDB" id="A0AAW4GD86"/>
<sequence length="62" mass="7069">MLEHQLTIEHRVSANGSYDRYIGVHGFMPAVERGVDRGLPRRSKRFHRAREGLANVRRALGA</sequence>
<evidence type="ECO:0000313" key="1">
    <source>
        <dbReference type="EMBL" id="MBM9911961.1"/>
    </source>
</evidence>
<evidence type="ECO:0000313" key="4">
    <source>
        <dbReference type="Proteomes" id="UP000784064"/>
    </source>
</evidence>
<dbReference type="RefSeq" id="WP_205404327.1">
    <property type="nucleotide sequence ID" value="NZ_JAFFTA010000001.1"/>
</dbReference>
<name>A0AAW4GD86_9GAMM</name>
<dbReference type="EMBL" id="JAFFTA010000001">
    <property type="protein sequence ID" value="MBM9911961.1"/>
    <property type="molecule type" value="Genomic_DNA"/>
</dbReference>
<comment type="caution">
    <text evidence="1">The sequence shown here is derived from an EMBL/GenBank/DDBJ whole genome shotgun (WGS) entry which is preliminary data.</text>
</comment>
<reference evidence="3" key="1">
    <citation type="submission" date="2021-01" db="EMBL/GenBank/DDBJ databases">
        <title>Stenotrophomonas maltophilia.</title>
        <authorList>
            <person name="Yu Y."/>
        </authorList>
    </citation>
    <scope>NUCLEOTIDE SEQUENCE [LARGE SCALE GENOMIC DNA]</scope>
    <source>
        <strain evidence="3">As-6</strain>
    </source>
</reference>
<accession>A0AAW4GD86</accession>
<reference evidence="1" key="2">
    <citation type="submission" date="2021-01" db="EMBL/GenBank/DDBJ databases">
        <authorList>
            <person name="Yu Y."/>
        </authorList>
    </citation>
    <scope>NUCLEOTIDE SEQUENCE</scope>
    <source>
        <strain evidence="1">As-5</strain>
        <strain evidence="2">As-6</strain>
    </source>
</reference>
<dbReference type="EMBL" id="JAFFTB010000030">
    <property type="protein sequence ID" value="MBM9939936.1"/>
    <property type="molecule type" value="Genomic_DNA"/>
</dbReference>
<organism evidence="1 4">
    <name type="scientific">Stenotrophomonas lactitubi</name>
    <dbReference type="NCBI Taxonomy" id="2045214"/>
    <lineage>
        <taxon>Bacteria</taxon>
        <taxon>Pseudomonadati</taxon>
        <taxon>Pseudomonadota</taxon>
        <taxon>Gammaproteobacteria</taxon>
        <taxon>Lysobacterales</taxon>
        <taxon>Lysobacteraceae</taxon>
        <taxon>Stenotrophomonas</taxon>
    </lineage>
</organism>
<keyword evidence="3" id="KW-1185">Reference proteome</keyword>
<evidence type="ECO:0000313" key="3">
    <source>
        <dbReference type="Proteomes" id="UP000749453"/>
    </source>
</evidence>